<dbReference type="RefSeq" id="WP_167072353.1">
    <property type="nucleotide sequence ID" value="NZ_JAAOZC010000002.1"/>
</dbReference>
<proteinExistence type="predicted"/>
<organism evidence="2 3">
    <name type="scientific">Sphingomonas vulcanisoli</name>
    <dbReference type="NCBI Taxonomy" id="1658060"/>
    <lineage>
        <taxon>Bacteria</taxon>
        <taxon>Pseudomonadati</taxon>
        <taxon>Pseudomonadota</taxon>
        <taxon>Alphaproteobacteria</taxon>
        <taxon>Sphingomonadales</taxon>
        <taxon>Sphingomonadaceae</taxon>
        <taxon>Sphingomonas</taxon>
    </lineage>
</organism>
<keyword evidence="3" id="KW-1185">Reference proteome</keyword>
<sequence>MIALAVLAATTIPETGDHARMARLLAAEVRIARRPTLAILLAPGSWGEAAHQQILIDAARTSLRRRAAALAQQMTASAKAAQIDDLAGAGTTGGPLVTTANPSAPYRLPAPGRILVGFGTIDQRGMRSRGILLRPADGAALITPGAGRVAYAGPYRGYGDVLILEHGHGWTSLVAGGRLADFETGGWIARGRAIGTANGPLLVELRHDGQPVDVLAAAQKTGGSAISQQASPR</sequence>
<evidence type="ECO:0000259" key="1">
    <source>
        <dbReference type="Pfam" id="PF01551"/>
    </source>
</evidence>
<accession>A0ABX0TUP8</accession>
<dbReference type="EMBL" id="JAAOZC010000002">
    <property type="protein sequence ID" value="NIJ07495.1"/>
    <property type="molecule type" value="Genomic_DNA"/>
</dbReference>
<reference evidence="2 3" key="1">
    <citation type="submission" date="2020-03" db="EMBL/GenBank/DDBJ databases">
        <title>Genomic Encyclopedia of Type Strains, Phase III (KMG-III): the genomes of soil and plant-associated and newly described type strains.</title>
        <authorList>
            <person name="Whitman W."/>
        </authorList>
    </citation>
    <scope>NUCLEOTIDE SEQUENCE [LARGE SCALE GENOMIC DNA]</scope>
    <source>
        <strain evidence="2 3">CECT 8804</strain>
    </source>
</reference>
<feature type="domain" description="M23ase beta-sheet core" evidence="1">
    <location>
        <begin position="128"/>
        <end position="213"/>
    </location>
</feature>
<evidence type="ECO:0000313" key="3">
    <source>
        <dbReference type="Proteomes" id="UP000727456"/>
    </source>
</evidence>
<dbReference type="InterPro" id="IPR016047">
    <property type="entry name" value="M23ase_b-sheet_dom"/>
</dbReference>
<dbReference type="Gene3D" id="2.70.70.10">
    <property type="entry name" value="Glucose Permease (Domain IIA)"/>
    <property type="match status" value="1"/>
</dbReference>
<name>A0ABX0TUP8_9SPHN</name>
<dbReference type="Pfam" id="PF01551">
    <property type="entry name" value="Peptidase_M23"/>
    <property type="match status" value="1"/>
</dbReference>
<dbReference type="InterPro" id="IPR011055">
    <property type="entry name" value="Dup_hybrid_motif"/>
</dbReference>
<protein>
    <submittedName>
        <fullName evidence="2">Septal ring factor EnvC (AmiA/AmiB activator)</fullName>
    </submittedName>
</protein>
<dbReference type="Proteomes" id="UP000727456">
    <property type="component" value="Unassembled WGS sequence"/>
</dbReference>
<gene>
    <name evidence="2" type="ORF">FHS31_001091</name>
</gene>
<comment type="caution">
    <text evidence="2">The sequence shown here is derived from an EMBL/GenBank/DDBJ whole genome shotgun (WGS) entry which is preliminary data.</text>
</comment>
<dbReference type="CDD" id="cd12797">
    <property type="entry name" value="M23_peptidase"/>
    <property type="match status" value="1"/>
</dbReference>
<evidence type="ECO:0000313" key="2">
    <source>
        <dbReference type="EMBL" id="NIJ07495.1"/>
    </source>
</evidence>
<dbReference type="SUPFAM" id="SSF51261">
    <property type="entry name" value="Duplicated hybrid motif"/>
    <property type="match status" value="1"/>
</dbReference>